<protein>
    <submittedName>
        <fullName evidence="1">Uncharacterized protein</fullName>
    </submittedName>
</protein>
<keyword evidence="2" id="KW-1185">Reference proteome</keyword>
<dbReference type="Pfam" id="PF10300">
    <property type="entry name" value="Iml2-TPR_39"/>
    <property type="match status" value="1"/>
</dbReference>
<sequence length="372" mass="42347">MLHAQPRIAISHFQRAIASQSHYRNLHHISLWEVAIARMALWELGDVVRHDEERSNDSGQKAMGGSSACWRILEQEANWSKAIYSYGLAVCLLEDWENDEDPPQGKTKKEERMKEAAELMAHVPRLCQKIVGKSIPFEKFVARKALKFTSQKCRLLLPALEMAYMLNALAHTPRMVVAKRMLPLVQEALGRLAMYASGTWTETSSSNISAVDLGTQVNEGFRLNAYEGGPAEYWDDLCLARFLHGDPDAVLEDKEDLVILQEDAARGAEDSFRAVFEHGPKIHFDHYLVYYARNNCQSIVLFSYMLTPFSILEDYEFGRLLTFKHKFEEAKHEFELILSGKHLEVGPSGRKGRYSMENALHMRAQAALKAME</sequence>
<dbReference type="GO" id="GO:0005829">
    <property type="term" value="C:cytosol"/>
    <property type="evidence" value="ECO:0007669"/>
    <property type="project" value="TreeGrafter"/>
</dbReference>
<dbReference type="AlphaFoldDB" id="A0A9P7K439"/>
<dbReference type="PANTHER" id="PTHR31859">
    <property type="entry name" value="TETRATRICOPEPTIDE REPEAT PROTEIN 39 FAMILY MEMBER"/>
    <property type="match status" value="1"/>
</dbReference>
<dbReference type="OrthoDB" id="43460at2759"/>
<evidence type="ECO:0000313" key="2">
    <source>
        <dbReference type="Proteomes" id="UP000717328"/>
    </source>
</evidence>
<dbReference type="EMBL" id="JABCKI010006396">
    <property type="protein sequence ID" value="KAG5634471.1"/>
    <property type="molecule type" value="Genomic_DNA"/>
</dbReference>
<accession>A0A9P7K439</accession>
<gene>
    <name evidence="1" type="ORF">H0H81_001836</name>
</gene>
<dbReference type="GO" id="GO:0005634">
    <property type="term" value="C:nucleus"/>
    <property type="evidence" value="ECO:0007669"/>
    <property type="project" value="TreeGrafter"/>
</dbReference>
<comment type="caution">
    <text evidence="1">The sequence shown here is derived from an EMBL/GenBank/DDBJ whole genome shotgun (WGS) entry which is preliminary data.</text>
</comment>
<proteinExistence type="predicted"/>
<reference evidence="1" key="2">
    <citation type="submission" date="2021-10" db="EMBL/GenBank/DDBJ databases">
        <title>Phylogenomics reveals ancestral predisposition of the termite-cultivated fungus Termitomyces towards a domesticated lifestyle.</title>
        <authorList>
            <person name="Auxier B."/>
            <person name="Grum-Grzhimaylo A."/>
            <person name="Cardenas M.E."/>
            <person name="Lodge J.D."/>
            <person name="Laessoe T."/>
            <person name="Pedersen O."/>
            <person name="Smith M.E."/>
            <person name="Kuyper T.W."/>
            <person name="Franco-Molano E.A."/>
            <person name="Baroni T.J."/>
            <person name="Aanen D.K."/>
        </authorList>
    </citation>
    <scope>NUCLEOTIDE SEQUENCE</scope>
    <source>
        <strain evidence="1">D49</strain>
    </source>
</reference>
<dbReference type="GO" id="GO:0005741">
    <property type="term" value="C:mitochondrial outer membrane"/>
    <property type="evidence" value="ECO:0007669"/>
    <property type="project" value="TreeGrafter"/>
</dbReference>
<organism evidence="1 2">
    <name type="scientific">Sphagnurus paluster</name>
    <dbReference type="NCBI Taxonomy" id="117069"/>
    <lineage>
        <taxon>Eukaryota</taxon>
        <taxon>Fungi</taxon>
        <taxon>Dikarya</taxon>
        <taxon>Basidiomycota</taxon>
        <taxon>Agaricomycotina</taxon>
        <taxon>Agaricomycetes</taxon>
        <taxon>Agaricomycetidae</taxon>
        <taxon>Agaricales</taxon>
        <taxon>Tricholomatineae</taxon>
        <taxon>Lyophyllaceae</taxon>
        <taxon>Sphagnurus</taxon>
    </lineage>
</organism>
<evidence type="ECO:0000313" key="1">
    <source>
        <dbReference type="EMBL" id="KAG5634471.1"/>
    </source>
</evidence>
<name>A0A9P7K439_9AGAR</name>
<dbReference type="InterPro" id="IPR019412">
    <property type="entry name" value="IML2/TPR_39"/>
</dbReference>
<dbReference type="Proteomes" id="UP000717328">
    <property type="component" value="Unassembled WGS sequence"/>
</dbReference>
<dbReference type="PANTHER" id="PTHR31859:SF1">
    <property type="entry name" value="TETRATRICOPEPTIDE REPEAT PROTEIN 39C"/>
    <property type="match status" value="1"/>
</dbReference>
<reference evidence="1" key="1">
    <citation type="submission" date="2021-02" db="EMBL/GenBank/DDBJ databases">
        <authorList>
            <person name="Nieuwenhuis M."/>
            <person name="Van De Peppel L.J.J."/>
        </authorList>
    </citation>
    <scope>NUCLEOTIDE SEQUENCE</scope>
    <source>
        <strain evidence="1">D49</strain>
    </source>
</reference>